<name>A0A3P8BF86_HELPZ</name>
<reference evidence="4" key="2">
    <citation type="submission" date="2019-09" db="UniProtKB">
        <authorList>
            <consortium name="WormBaseParasite"/>
        </authorList>
    </citation>
    <scope>IDENTIFICATION</scope>
</reference>
<protein>
    <submittedName>
        <fullName evidence="4">Reverse transcriptase domain-containing protein</fullName>
    </submittedName>
</protein>
<keyword evidence="1" id="KW-0732">Signal</keyword>
<organism evidence="2">
    <name type="scientific">Heligmosomoides polygyrus</name>
    <name type="common">Parasitic roundworm</name>
    <dbReference type="NCBI Taxonomy" id="6339"/>
    <lineage>
        <taxon>Eukaryota</taxon>
        <taxon>Metazoa</taxon>
        <taxon>Ecdysozoa</taxon>
        <taxon>Nematoda</taxon>
        <taxon>Chromadorea</taxon>
        <taxon>Rhabditida</taxon>
        <taxon>Rhabditina</taxon>
        <taxon>Rhabditomorpha</taxon>
        <taxon>Strongyloidea</taxon>
        <taxon>Heligmosomidae</taxon>
        <taxon>Heligmosomoides</taxon>
    </lineage>
</organism>
<proteinExistence type="predicted"/>
<feature type="chain" id="PRO_5044596642" evidence="1">
    <location>
        <begin position="19"/>
        <end position="444"/>
    </location>
</feature>
<evidence type="ECO:0000256" key="1">
    <source>
        <dbReference type="SAM" id="SignalP"/>
    </source>
</evidence>
<dbReference type="OrthoDB" id="5817023at2759"/>
<evidence type="ECO:0000313" key="2">
    <source>
        <dbReference type="EMBL" id="VDO75148.1"/>
    </source>
</evidence>
<sequence>MLAVLLLLLFAVLSSVGADCIQCASPTLLNQWQLTGFPKQPASLIYHPTCASVSANTEVPDTMILKSCSSACFEMVIPFANQYHYLRGCHADFIETGSTTQTVASDDKCTFSKVPDQLIYNDPKTDIQTAAVAVIHFVKYDEETRVNVVYVSEYFGAKDALDKLAKACTEAPAVNCVKSIYYDGTGEDNNKDSCTGGYCTSVEGKLNGRKYIERGCAPISPYTQNTCFSLYTNSTFVAGPGSGGTLSRTKRSLTAILDAYECICTCTFSSSTRRLWSRDAISCIEAKLIHRVTQYRRQSDGVDHVNLEPVALEIGAMRLVAVYWGTQKGFSTIDHIHTITKLIEVSREYKLPLCLTFIDLKKAFDSVEIEAVIDALLTQGVPTQYIRVLRVWHTNGDELWRHMRVATKCVALSTQLVGGAIGLNCIPSFLASFARSTVACCSES</sequence>
<reference evidence="2 3" key="1">
    <citation type="submission" date="2018-11" db="EMBL/GenBank/DDBJ databases">
        <authorList>
            <consortium name="Pathogen Informatics"/>
        </authorList>
    </citation>
    <scope>NUCLEOTIDE SEQUENCE [LARGE SCALE GENOMIC DNA]</scope>
</reference>
<dbReference type="AlphaFoldDB" id="A0A3P8BF86"/>
<dbReference type="EMBL" id="UZAH01026071">
    <property type="protein sequence ID" value="VDO75148.1"/>
    <property type="molecule type" value="Genomic_DNA"/>
</dbReference>
<dbReference type="WBParaSite" id="HPBE_0000815201-mRNA-1">
    <property type="protein sequence ID" value="HPBE_0000815201-mRNA-1"/>
    <property type="gene ID" value="HPBE_0000815201"/>
</dbReference>
<accession>A0A3P8BF86</accession>
<evidence type="ECO:0000313" key="4">
    <source>
        <dbReference type="WBParaSite" id="HPBE_0000815201-mRNA-1"/>
    </source>
</evidence>
<feature type="signal peptide" evidence="1">
    <location>
        <begin position="1"/>
        <end position="18"/>
    </location>
</feature>
<gene>
    <name evidence="2" type="ORF">HPBE_LOCUS8153</name>
</gene>
<keyword evidence="3" id="KW-1185">Reference proteome</keyword>
<evidence type="ECO:0000313" key="3">
    <source>
        <dbReference type="Proteomes" id="UP000050761"/>
    </source>
</evidence>
<dbReference type="Proteomes" id="UP000050761">
    <property type="component" value="Unassembled WGS sequence"/>
</dbReference>